<evidence type="ECO:0000256" key="1">
    <source>
        <dbReference type="ARBA" id="ARBA00004906"/>
    </source>
</evidence>
<reference evidence="11 12" key="1">
    <citation type="journal article" date="2018" name="Front. Microbiol.">
        <title>Prospects for Fungal Bioremediation of Acidic Radioactive Waste Sites: Characterization and Genome Sequence of Rhodotorula taiwanensis MD1149.</title>
        <authorList>
            <person name="Tkavc R."/>
            <person name="Matrosova V.Y."/>
            <person name="Grichenko O.E."/>
            <person name="Gostincar C."/>
            <person name="Volpe R.P."/>
            <person name="Klimenkova P."/>
            <person name="Gaidamakova E.K."/>
            <person name="Zhou C.E."/>
            <person name="Stewart B.J."/>
            <person name="Lyman M.G."/>
            <person name="Malfatti S.A."/>
            <person name="Rubinfeld B."/>
            <person name="Courtot M."/>
            <person name="Singh J."/>
            <person name="Dalgard C.L."/>
            <person name="Hamilton T."/>
            <person name="Frey K.G."/>
            <person name="Gunde-Cimerman N."/>
            <person name="Dugan L."/>
            <person name="Daly M.J."/>
        </authorList>
    </citation>
    <scope>NUCLEOTIDE SEQUENCE [LARGE SCALE GENOMIC DNA]</scope>
    <source>
        <strain evidence="11 12">MD1149</strain>
    </source>
</reference>
<evidence type="ECO:0000313" key="11">
    <source>
        <dbReference type="EMBL" id="POY72091.1"/>
    </source>
</evidence>
<dbReference type="PANTHER" id="PTHR22770:SF47">
    <property type="entry name" value="E3 UBIQUITIN-PROTEIN LIGASE RNF216"/>
    <property type="match status" value="1"/>
</dbReference>
<keyword evidence="2" id="KW-0808">Transferase</keyword>
<keyword evidence="12" id="KW-1185">Reference proteome</keyword>
<feature type="compositionally biased region" description="Low complexity" evidence="9">
    <location>
        <begin position="65"/>
        <end position="76"/>
    </location>
</feature>
<evidence type="ECO:0000259" key="10">
    <source>
        <dbReference type="PROSITE" id="PS51873"/>
    </source>
</evidence>
<evidence type="ECO:0000256" key="7">
    <source>
        <dbReference type="ARBA" id="ARBA00022833"/>
    </source>
</evidence>
<keyword evidence="6" id="KW-0833">Ubl conjugation pathway</keyword>
<evidence type="ECO:0000256" key="9">
    <source>
        <dbReference type="SAM" id="MobiDB-lite"/>
    </source>
</evidence>
<keyword evidence="3" id="KW-0479">Metal-binding</keyword>
<dbReference type="CDD" id="cd20353">
    <property type="entry name" value="Rcat_RBR_RNF216"/>
    <property type="match status" value="1"/>
</dbReference>
<dbReference type="InterPro" id="IPR051628">
    <property type="entry name" value="LUBAC_E3_Ligases"/>
</dbReference>
<dbReference type="CDD" id="cd20339">
    <property type="entry name" value="BRcat_RBR_RNF216"/>
    <property type="match status" value="1"/>
</dbReference>
<dbReference type="GO" id="GO:0016740">
    <property type="term" value="F:transferase activity"/>
    <property type="evidence" value="ECO:0007669"/>
    <property type="project" value="UniProtKB-KW"/>
</dbReference>
<evidence type="ECO:0000256" key="8">
    <source>
        <dbReference type="SAM" id="Coils"/>
    </source>
</evidence>
<dbReference type="SUPFAM" id="SSF57850">
    <property type="entry name" value="RING/U-box"/>
    <property type="match status" value="1"/>
</dbReference>
<dbReference type="PANTHER" id="PTHR22770">
    <property type="entry name" value="UBIQUITIN CONJUGATING ENZYME 7 INTERACTING PROTEIN-RELATED"/>
    <property type="match status" value="1"/>
</dbReference>
<keyword evidence="7" id="KW-0862">Zinc</keyword>
<dbReference type="PROSITE" id="PS51873">
    <property type="entry name" value="TRIAD"/>
    <property type="match status" value="1"/>
</dbReference>
<evidence type="ECO:0000256" key="5">
    <source>
        <dbReference type="ARBA" id="ARBA00022771"/>
    </source>
</evidence>
<dbReference type="STRING" id="741276.A0A2S5B5V7"/>
<dbReference type="AlphaFoldDB" id="A0A2S5B5V7"/>
<dbReference type="InterPro" id="IPR047545">
    <property type="entry name" value="BRcat_RBR_RNF216"/>
</dbReference>
<comment type="pathway">
    <text evidence="1">Protein modification; protein ubiquitination.</text>
</comment>
<dbReference type="CDD" id="cd16630">
    <property type="entry name" value="RING-HC_RBR_RNF216"/>
    <property type="match status" value="1"/>
</dbReference>
<evidence type="ECO:0000313" key="12">
    <source>
        <dbReference type="Proteomes" id="UP000237144"/>
    </source>
</evidence>
<name>A0A2S5B5V7_9BASI</name>
<keyword evidence="8" id="KW-0175">Coiled coil</keyword>
<dbReference type="InterPro" id="IPR044066">
    <property type="entry name" value="TRIAD_supradom"/>
</dbReference>
<evidence type="ECO:0000256" key="4">
    <source>
        <dbReference type="ARBA" id="ARBA00022737"/>
    </source>
</evidence>
<feature type="compositionally biased region" description="Basic residues" evidence="9">
    <location>
        <begin position="83"/>
        <end position="92"/>
    </location>
</feature>
<dbReference type="InterPro" id="IPR002867">
    <property type="entry name" value="IBR_dom"/>
</dbReference>
<feature type="compositionally biased region" description="Acidic residues" evidence="9">
    <location>
        <begin position="138"/>
        <end position="151"/>
    </location>
</feature>
<dbReference type="Gene3D" id="1.20.120.1750">
    <property type="match status" value="1"/>
</dbReference>
<evidence type="ECO:0000256" key="6">
    <source>
        <dbReference type="ARBA" id="ARBA00022786"/>
    </source>
</evidence>
<dbReference type="SMART" id="SM00647">
    <property type="entry name" value="IBR"/>
    <property type="match status" value="1"/>
</dbReference>
<feature type="domain" description="RING-type" evidence="10">
    <location>
        <begin position="384"/>
        <end position="620"/>
    </location>
</feature>
<evidence type="ECO:0000256" key="3">
    <source>
        <dbReference type="ARBA" id="ARBA00022723"/>
    </source>
</evidence>
<keyword evidence="5" id="KW-0863">Zinc-finger</keyword>
<dbReference type="EMBL" id="PJQD01000059">
    <property type="protein sequence ID" value="POY72091.1"/>
    <property type="molecule type" value="Genomic_DNA"/>
</dbReference>
<feature type="coiled-coil region" evidence="8">
    <location>
        <begin position="697"/>
        <end position="731"/>
    </location>
</feature>
<feature type="compositionally biased region" description="Acidic residues" evidence="9">
    <location>
        <begin position="40"/>
        <end position="50"/>
    </location>
</feature>
<accession>A0A2S5B5V7</accession>
<sequence>METIVLESDSSSDESRAARRRGRSRKERIKAGKRKRVEPNTDDDDDDDDQILIVESFKTRRRRPNANAASGSNNASQDMIDRKGKRRRTRSPARHDADLMIAQLSAHLDEGQHALDDDTFNHFLQAFAATTEGHDSDEPGFDDPDDVDQDDANQAGVQIDDPLGAMLAKVLLVVPDVLPLHAHDLLAANLDRGTGAVDYVVGILLEEGTYPKVDEQQAAANEPEEEDWLDVEARMRNGDKPTPHYKQHALDHLLNACRHLPVNLIKSEFAKTGSYSAPTLYALTTRDQAGEFAAKKMKRGRKATNPRKRLVWVDTVDEYGQPARKMQEEPDEVPPRLAQEKRWIEAKITREHAERIAKQRAEEREARAAARVDRLNQRAKQRGEAIECGCCFDEVAIENTAQCADGHLFCKTCAAANADNRIGQRQPVSTTVRVLHTMCDRPLTRRHLPADAPLHGARMLGDVPPRHVLGLLKPNTIDTLAELAQQKDLEAAFEGVDEFEKCPFCPFACYIENKDERLFHCRRPDCGKVSCRQCKLDNHIPLSCEESAKAKSLSSVHAVEEAMTAALIKHCPKCKVPTLKQDGCNKMTCSDCRIFWCHRCGKQIAGYDHFAQDKNDTTRCPTFDDTAVREHAAIEAARLQAQADLDGVAREAAEKLAEAAPVRNAPVLQQGIALVQNIWNGGQPRAQVAANRRAAARQQEQQQLAAIQQQAAAIQQQAAAIQQQHQQWQAQHLAAQQVYAHHLAAQGAQQAHAEQLAYQAQARAQQLAYQAQAQARAQAQAQAMAQRQDGFARVFGVFDNVRAHFGW</sequence>
<protein>
    <recommendedName>
        <fullName evidence="10">RING-type domain-containing protein</fullName>
    </recommendedName>
</protein>
<dbReference type="InterPro" id="IPR047546">
    <property type="entry name" value="Rcat_RBR_RNF216"/>
</dbReference>
<organism evidence="11 12">
    <name type="scientific">Rhodotorula taiwanensis</name>
    <dbReference type="NCBI Taxonomy" id="741276"/>
    <lineage>
        <taxon>Eukaryota</taxon>
        <taxon>Fungi</taxon>
        <taxon>Dikarya</taxon>
        <taxon>Basidiomycota</taxon>
        <taxon>Pucciniomycotina</taxon>
        <taxon>Microbotryomycetes</taxon>
        <taxon>Sporidiobolales</taxon>
        <taxon>Sporidiobolaceae</taxon>
        <taxon>Rhodotorula</taxon>
    </lineage>
</organism>
<comment type="caution">
    <text evidence="11">The sequence shown here is derived from an EMBL/GenBank/DDBJ whole genome shotgun (WGS) entry which is preliminary data.</text>
</comment>
<dbReference type="Proteomes" id="UP000237144">
    <property type="component" value="Unassembled WGS sequence"/>
</dbReference>
<evidence type="ECO:0000256" key="2">
    <source>
        <dbReference type="ARBA" id="ARBA00022679"/>
    </source>
</evidence>
<dbReference type="Pfam" id="PF26200">
    <property type="entry name" value="Rcat_RNF216"/>
    <property type="match status" value="1"/>
</dbReference>
<keyword evidence="4" id="KW-0677">Repeat</keyword>
<gene>
    <name evidence="11" type="ORF">BMF94_4898</name>
</gene>
<dbReference type="OrthoDB" id="10009520at2759"/>
<proteinExistence type="predicted"/>
<dbReference type="GO" id="GO:0008270">
    <property type="term" value="F:zinc ion binding"/>
    <property type="evidence" value="ECO:0007669"/>
    <property type="project" value="UniProtKB-KW"/>
</dbReference>
<feature type="region of interest" description="Disordered" evidence="9">
    <location>
        <begin position="132"/>
        <end position="152"/>
    </location>
</feature>
<feature type="region of interest" description="Disordered" evidence="9">
    <location>
        <begin position="1"/>
        <end position="95"/>
    </location>
</feature>
<dbReference type="InterPro" id="IPR047544">
    <property type="entry name" value="RING-HC_RBR_RNF216"/>
</dbReference>
<feature type="compositionally biased region" description="Basic residues" evidence="9">
    <location>
        <begin position="18"/>
        <end position="36"/>
    </location>
</feature>